<organism evidence="7">
    <name type="scientific">Soboliphyme baturini</name>
    <dbReference type="NCBI Taxonomy" id="241478"/>
    <lineage>
        <taxon>Eukaryota</taxon>
        <taxon>Metazoa</taxon>
        <taxon>Ecdysozoa</taxon>
        <taxon>Nematoda</taxon>
        <taxon>Enoplea</taxon>
        <taxon>Dorylaimia</taxon>
        <taxon>Dioctophymatida</taxon>
        <taxon>Dioctophymatoidea</taxon>
        <taxon>Soboliphymatidae</taxon>
        <taxon>Soboliphyme</taxon>
    </lineage>
</organism>
<dbReference type="GO" id="GO:0005758">
    <property type="term" value="C:mitochondrial intermembrane space"/>
    <property type="evidence" value="ECO:0007669"/>
    <property type="project" value="InterPro"/>
</dbReference>
<gene>
    <name evidence="5" type="ORF">SBAD_LOCUS2009</name>
</gene>
<evidence type="ECO:0000256" key="4">
    <source>
        <dbReference type="SAM" id="Phobius"/>
    </source>
</evidence>
<evidence type="ECO:0000313" key="6">
    <source>
        <dbReference type="Proteomes" id="UP000270296"/>
    </source>
</evidence>
<dbReference type="InterPro" id="IPR019171">
    <property type="entry name" value="MIX23"/>
</dbReference>
<keyword evidence="6" id="KW-1185">Reference proteome</keyword>
<dbReference type="EMBL" id="UZAM01007044">
    <property type="protein sequence ID" value="VDO96195.1"/>
    <property type="molecule type" value="Genomic_DNA"/>
</dbReference>
<dbReference type="OrthoDB" id="5593818at2759"/>
<reference evidence="5 6" key="2">
    <citation type="submission" date="2018-11" db="EMBL/GenBank/DDBJ databases">
        <authorList>
            <consortium name="Pathogen Informatics"/>
        </authorList>
    </citation>
    <scope>NUCLEOTIDE SEQUENCE [LARGE SCALE GENOMIC DNA]</scope>
</reference>
<evidence type="ECO:0000256" key="2">
    <source>
        <dbReference type="ARBA" id="ARBA00024228"/>
    </source>
</evidence>
<dbReference type="AlphaFoldDB" id="A0A183IEG5"/>
<accession>A0A183IEG5</accession>
<evidence type="ECO:0000256" key="3">
    <source>
        <dbReference type="ARBA" id="ARBA00030733"/>
    </source>
</evidence>
<dbReference type="WBParaSite" id="SBAD_0000210901-mRNA-1">
    <property type="protein sequence ID" value="SBAD_0000210901-mRNA-1"/>
    <property type="gene ID" value="SBAD_0000210901"/>
</dbReference>
<dbReference type="PANTHER" id="PTHR31905:SF2">
    <property type="entry name" value="PROTEIN MIX23"/>
    <property type="match status" value="1"/>
</dbReference>
<proteinExistence type="inferred from homology"/>
<keyword evidence="4" id="KW-0472">Membrane</keyword>
<feature type="transmembrane region" description="Helical" evidence="4">
    <location>
        <begin position="73"/>
        <end position="90"/>
    </location>
</feature>
<name>A0A183IEG5_9BILA</name>
<protein>
    <recommendedName>
        <fullName evidence="2">Protein MIX23</fullName>
    </recommendedName>
    <alternativeName>
        <fullName evidence="3">Coiled-coil domain-containing protein 58</fullName>
    </alternativeName>
</protein>
<dbReference type="Proteomes" id="UP000270296">
    <property type="component" value="Unassembled WGS sequence"/>
</dbReference>
<dbReference type="PANTHER" id="PTHR31905">
    <property type="entry name" value="COILED-COIL DOMAIN-CONTAINING PROTEIN 58"/>
    <property type="match status" value="1"/>
</dbReference>
<keyword evidence="4" id="KW-0812">Transmembrane</keyword>
<evidence type="ECO:0000313" key="7">
    <source>
        <dbReference type="WBParaSite" id="SBAD_0000210901-mRNA-1"/>
    </source>
</evidence>
<sequence length="91" mass="10642">MSAYKARSAAINKCLVEVQNQVEHYRHIKDENPDDIGLLKKLKNEQYKLRLMQNEVNVEEVLKDRSLKVFKKLIYTFLSIMFGVSGVLRTL</sequence>
<comment type="similarity">
    <text evidence="1">Belongs to the MIX23 family.</text>
</comment>
<evidence type="ECO:0000256" key="1">
    <source>
        <dbReference type="ARBA" id="ARBA00024204"/>
    </source>
</evidence>
<evidence type="ECO:0000313" key="5">
    <source>
        <dbReference type="EMBL" id="VDO96195.1"/>
    </source>
</evidence>
<reference evidence="7" key="1">
    <citation type="submission" date="2016-06" db="UniProtKB">
        <authorList>
            <consortium name="WormBaseParasite"/>
        </authorList>
    </citation>
    <scope>IDENTIFICATION</scope>
</reference>
<keyword evidence="4" id="KW-1133">Transmembrane helix</keyword>